<feature type="region of interest" description="Disordered" evidence="1">
    <location>
        <begin position="245"/>
        <end position="293"/>
    </location>
</feature>
<accession>A0A4Y7SSR5</accession>
<keyword evidence="3" id="KW-1185">Reference proteome</keyword>
<feature type="compositionally biased region" description="Basic and acidic residues" evidence="1">
    <location>
        <begin position="265"/>
        <end position="281"/>
    </location>
</feature>
<gene>
    <name evidence="2" type="ORF">FA13DRAFT_1714370</name>
</gene>
<feature type="compositionally biased region" description="Polar residues" evidence="1">
    <location>
        <begin position="252"/>
        <end position="261"/>
    </location>
</feature>
<evidence type="ECO:0000313" key="2">
    <source>
        <dbReference type="EMBL" id="TEB24913.1"/>
    </source>
</evidence>
<protein>
    <submittedName>
        <fullName evidence="2">Uncharacterized protein</fullName>
    </submittedName>
</protein>
<feature type="region of interest" description="Disordered" evidence="1">
    <location>
        <begin position="181"/>
        <end position="208"/>
    </location>
</feature>
<comment type="caution">
    <text evidence="2">The sequence shown here is derived from an EMBL/GenBank/DDBJ whole genome shotgun (WGS) entry which is preliminary data.</text>
</comment>
<dbReference type="Proteomes" id="UP000298030">
    <property type="component" value="Unassembled WGS sequence"/>
</dbReference>
<organism evidence="2 3">
    <name type="scientific">Coprinellus micaceus</name>
    <name type="common">Glistening ink-cap mushroom</name>
    <name type="synonym">Coprinus micaceus</name>
    <dbReference type="NCBI Taxonomy" id="71717"/>
    <lineage>
        <taxon>Eukaryota</taxon>
        <taxon>Fungi</taxon>
        <taxon>Dikarya</taxon>
        <taxon>Basidiomycota</taxon>
        <taxon>Agaricomycotina</taxon>
        <taxon>Agaricomycetes</taxon>
        <taxon>Agaricomycetidae</taxon>
        <taxon>Agaricales</taxon>
        <taxon>Agaricineae</taxon>
        <taxon>Psathyrellaceae</taxon>
        <taxon>Coprinellus</taxon>
    </lineage>
</organism>
<name>A0A4Y7SSR5_COPMI</name>
<evidence type="ECO:0000256" key="1">
    <source>
        <dbReference type="SAM" id="MobiDB-lite"/>
    </source>
</evidence>
<dbReference type="EMBL" id="QPFP01000062">
    <property type="protein sequence ID" value="TEB24913.1"/>
    <property type="molecule type" value="Genomic_DNA"/>
</dbReference>
<reference evidence="2 3" key="1">
    <citation type="journal article" date="2019" name="Nat. Ecol. Evol.">
        <title>Megaphylogeny resolves global patterns of mushroom evolution.</title>
        <authorList>
            <person name="Varga T."/>
            <person name="Krizsan K."/>
            <person name="Foldi C."/>
            <person name="Dima B."/>
            <person name="Sanchez-Garcia M."/>
            <person name="Sanchez-Ramirez S."/>
            <person name="Szollosi G.J."/>
            <person name="Szarkandi J.G."/>
            <person name="Papp V."/>
            <person name="Albert L."/>
            <person name="Andreopoulos W."/>
            <person name="Angelini C."/>
            <person name="Antonin V."/>
            <person name="Barry K.W."/>
            <person name="Bougher N.L."/>
            <person name="Buchanan P."/>
            <person name="Buyck B."/>
            <person name="Bense V."/>
            <person name="Catcheside P."/>
            <person name="Chovatia M."/>
            <person name="Cooper J."/>
            <person name="Damon W."/>
            <person name="Desjardin D."/>
            <person name="Finy P."/>
            <person name="Geml J."/>
            <person name="Haridas S."/>
            <person name="Hughes K."/>
            <person name="Justo A."/>
            <person name="Karasinski D."/>
            <person name="Kautmanova I."/>
            <person name="Kiss B."/>
            <person name="Kocsube S."/>
            <person name="Kotiranta H."/>
            <person name="LaButti K.M."/>
            <person name="Lechner B.E."/>
            <person name="Liimatainen K."/>
            <person name="Lipzen A."/>
            <person name="Lukacs Z."/>
            <person name="Mihaltcheva S."/>
            <person name="Morgado L.N."/>
            <person name="Niskanen T."/>
            <person name="Noordeloos M.E."/>
            <person name="Ohm R.A."/>
            <person name="Ortiz-Santana B."/>
            <person name="Ovrebo C."/>
            <person name="Racz N."/>
            <person name="Riley R."/>
            <person name="Savchenko A."/>
            <person name="Shiryaev A."/>
            <person name="Soop K."/>
            <person name="Spirin V."/>
            <person name="Szebenyi C."/>
            <person name="Tomsovsky M."/>
            <person name="Tulloss R.E."/>
            <person name="Uehling J."/>
            <person name="Grigoriev I.V."/>
            <person name="Vagvolgyi C."/>
            <person name="Papp T."/>
            <person name="Martin F.M."/>
            <person name="Miettinen O."/>
            <person name="Hibbett D.S."/>
            <person name="Nagy L.G."/>
        </authorList>
    </citation>
    <scope>NUCLEOTIDE SEQUENCE [LARGE SCALE GENOMIC DNA]</scope>
    <source>
        <strain evidence="2 3">FP101781</strain>
    </source>
</reference>
<sequence length="293" mass="31914">MYTAGTKHVNPVGTPHRKRGDVLNNIHILLPVAEAIICMPTLDMGGAWVIQTRAHISIGVHGYPCTQYNSPYMWVDVHGTHAHGTYKTHGYMGTHVGHVTAVGKSIVVERRKRTSGQTNGGSEWTEKWMGTMRFVSNPPSPFELTLLDPSTDLTKTTSGHSPLTLPTPVRPQKEARYLRSGDEPGFEAPDLTSLVEGKRASGGGETQKYHARAATGRDDENMALGCTLRPAQFPNGIVVDVPVPPPKASKQFGETQTSSRVAGNRCEDPRSDDNPQIDDYRQQGLKLVNVEGA</sequence>
<proteinExistence type="predicted"/>
<dbReference type="AlphaFoldDB" id="A0A4Y7SSR5"/>
<evidence type="ECO:0000313" key="3">
    <source>
        <dbReference type="Proteomes" id="UP000298030"/>
    </source>
</evidence>